<reference evidence="2 3" key="1">
    <citation type="submission" date="2019-03" db="EMBL/GenBank/DDBJ databases">
        <title>Paraburkholderia sp. 7MH5, isolated from subtropical forest soil.</title>
        <authorList>
            <person name="Gao Z.-H."/>
            <person name="Qiu L.-H."/>
        </authorList>
    </citation>
    <scope>NUCLEOTIDE SEQUENCE [LARGE SCALE GENOMIC DNA]</scope>
    <source>
        <strain evidence="2 3">7MH5</strain>
    </source>
</reference>
<dbReference type="GO" id="GO:0003677">
    <property type="term" value="F:DNA binding"/>
    <property type="evidence" value="ECO:0007669"/>
    <property type="project" value="InterPro"/>
</dbReference>
<dbReference type="AlphaFoldDB" id="A0A4P7D617"/>
<dbReference type="GO" id="GO:0006355">
    <property type="term" value="P:regulation of DNA-templated transcription"/>
    <property type="evidence" value="ECO:0007669"/>
    <property type="project" value="InterPro"/>
</dbReference>
<dbReference type="Gene3D" id="1.10.10.10">
    <property type="entry name" value="Winged helix-like DNA-binding domain superfamily/Winged helix DNA-binding domain"/>
    <property type="match status" value="1"/>
</dbReference>
<organism evidence="2 3">
    <name type="scientific">Paraburkholderia pallida</name>
    <dbReference type="NCBI Taxonomy" id="2547399"/>
    <lineage>
        <taxon>Bacteria</taxon>
        <taxon>Pseudomonadati</taxon>
        <taxon>Pseudomonadota</taxon>
        <taxon>Betaproteobacteria</taxon>
        <taxon>Burkholderiales</taxon>
        <taxon>Burkholderiaceae</taxon>
        <taxon>Paraburkholderia</taxon>
    </lineage>
</organism>
<name>A0A4P7D617_9BURK</name>
<dbReference type="Proteomes" id="UP000295727">
    <property type="component" value="Chromosome 4"/>
</dbReference>
<dbReference type="InterPro" id="IPR036388">
    <property type="entry name" value="WH-like_DNA-bd_sf"/>
</dbReference>
<dbReference type="KEGG" id="ppai:E1956_37380"/>
<keyword evidence="3" id="KW-1185">Reference proteome</keyword>
<dbReference type="InterPro" id="IPR016032">
    <property type="entry name" value="Sig_transdc_resp-reg_C-effctor"/>
</dbReference>
<gene>
    <name evidence="2" type="ORF">E1956_37380</name>
</gene>
<feature type="domain" description="HTH luxR-type" evidence="1">
    <location>
        <begin position="307"/>
        <end position="364"/>
    </location>
</feature>
<sequence length="373" mass="40847">MAQHLVRLMDALFASTLDTPPWTAFLEALGRDMPCQHPTLVLRKPRPGDPGVVVSADAHTDAIVALQERVFRDSPFLELAQGEVCILSQMMSPAELARRFPVYHAYLHEHGDVIDLIGLDLADPATGMIFRLRGARRQGEARFGKAERGLLEALAPRLQTAFAIYARLAHQQYRLRVLDDTAEQLTVGCLVLNEDGRVLLKNAVADRWLEQQDGFALREGTLHCTDSQSERAMRHALATVLAAGDAAQGASQVFRAARGGGAQSWSVLCRPHCVRAGLGDKTTAAVLVLIRDANQRPEISVGVLIELFRLTRAEAVLATRLVQGESVKEAAASLGISHYTARAQLAAIFGKTDTHRQPQLVSHILHTVHNLWP</sequence>
<evidence type="ECO:0000313" key="3">
    <source>
        <dbReference type="Proteomes" id="UP000295727"/>
    </source>
</evidence>
<accession>A0A4P7D617</accession>
<evidence type="ECO:0000313" key="2">
    <source>
        <dbReference type="EMBL" id="QBR02877.1"/>
    </source>
</evidence>
<dbReference type="RefSeq" id="WP_134758389.1">
    <property type="nucleotide sequence ID" value="NZ_CP038151.1"/>
</dbReference>
<protein>
    <submittedName>
        <fullName evidence="2">Helix-turn-helix transcriptional regulator</fullName>
    </submittedName>
</protein>
<dbReference type="EMBL" id="CP038151">
    <property type="protein sequence ID" value="QBR02877.1"/>
    <property type="molecule type" value="Genomic_DNA"/>
</dbReference>
<dbReference type="SMART" id="SM00421">
    <property type="entry name" value="HTH_LUXR"/>
    <property type="match status" value="1"/>
</dbReference>
<dbReference type="SUPFAM" id="SSF46894">
    <property type="entry name" value="C-terminal effector domain of the bipartite response regulators"/>
    <property type="match status" value="1"/>
</dbReference>
<proteinExistence type="predicted"/>
<dbReference type="OrthoDB" id="5497412at2"/>
<dbReference type="InterPro" id="IPR000792">
    <property type="entry name" value="Tscrpt_reg_LuxR_C"/>
</dbReference>
<evidence type="ECO:0000259" key="1">
    <source>
        <dbReference type="SMART" id="SM00421"/>
    </source>
</evidence>